<evidence type="ECO:0000313" key="8">
    <source>
        <dbReference type="Proteomes" id="UP000525686"/>
    </source>
</evidence>
<evidence type="ECO:0000259" key="6">
    <source>
        <dbReference type="PROSITE" id="PS52004"/>
    </source>
</evidence>
<dbReference type="Pfam" id="PF00109">
    <property type="entry name" value="ketoacyl-synt"/>
    <property type="match status" value="1"/>
</dbReference>
<organism evidence="7 8">
    <name type="scientific">Streptomyces alkaliterrae</name>
    <dbReference type="NCBI Taxonomy" id="2213162"/>
    <lineage>
        <taxon>Bacteria</taxon>
        <taxon>Bacillati</taxon>
        <taxon>Actinomycetota</taxon>
        <taxon>Actinomycetes</taxon>
        <taxon>Kitasatosporales</taxon>
        <taxon>Streptomycetaceae</taxon>
        <taxon>Streptomyces</taxon>
    </lineage>
</organism>
<dbReference type="PANTHER" id="PTHR43775:SF37">
    <property type="entry name" value="SI:DKEY-61P9.11"/>
    <property type="match status" value="1"/>
</dbReference>
<dbReference type="InterPro" id="IPR020841">
    <property type="entry name" value="PKS_Beta-ketoAc_synthase_dom"/>
</dbReference>
<dbReference type="GO" id="GO:0031177">
    <property type="term" value="F:phosphopantetheine binding"/>
    <property type="evidence" value="ECO:0007669"/>
    <property type="project" value="InterPro"/>
</dbReference>
<dbReference type="Pfam" id="PF16197">
    <property type="entry name" value="KAsynt_C_assoc"/>
    <property type="match status" value="1"/>
</dbReference>
<dbReference type="SMART" id="SM00825">
    <property type="entry name" value="PKS_KS"/>
    <property type="match status" value="1"/>
</dbReference>
<keyword evidence="3" id="KW-0808">Transferase</keyword>
<dbReference type="GO" id="GO:0006633">
    <property type="term" value="P:fatty acid biosynthetic process"/>
    <property type="evidence" value="ECO:0007669"/>
    <property type="project" value="TreeGrafter"/>
</dbReference>
<evidence type="ECO:0008006" key="9">
    <source>
        <dbReference type="Google" id="ProtNLM"/>
    </source>
</evidence>
<dbReference type="SMART" id="SM01294">
    <property type="entry name" value="PKS_PP_betabranch"/>
    <property type="match status" value="1"/>
</dbReference>
<dbReference type="Gene3D" id="3.30.70.3290">
    <property type="match status" value="1"/>
</dbReference>
<dbReference type="GO" id="GO:0017000">
    <property type="term" value="P:antibiotic biosynthetic process"/>
    <property type="evidence" value="ECO:0007669"/>
    <property type="project" value="UniProtKB-ARBA"/>
</dbReference>
<dbReference type="InterPro" id="IPR014031">
    <property type="entry name" value="Ketoacyl_synth_C"/>
</dbReference>
<comment type="caution">
    <text evidence="7">The sequence shown here is derived from an EMBL/GenBank/DDBJ whole genome shotgun (WGS) entry which is preliminary data.</text>
</comment>
<dbReference type="InterPro" id="IPR032821">
    <property type="entry name" value="PKS_assoc"/>
</dbReference>
<dbReference type="SUPFAM" id="SSF53901">
    <property type="entry name" value="Thiolase-like"/>
    <property type="match status" value="1"/>
</dbReference>
<dbReference type="InterPro" id="IPR036736">
    <property type="entry name" value="ACP-like_sf"/>
</dbReference>
<dbReference type="SUPFAM" id="SSF47336">
    <property type="entry name" value="ACP-like"/>
    <property type="match status" value="1"/>
</dbReference>
<dbReference type="InterPro" id="IPR014030">
    <property type="entry name" value="Ketoacyl_synth_N"/>
</dbReference>
<protein>
    <recommendedName>
        <fullName evidence="9">Carrier domain-containing protein</fullName>
    </recommendedName>
</protein>
<evidence type="ECO:0000313" key="7">
    <source>
        <dbReference type="EMBL" id="MBB1252409.1"/>
    </source>
</evidence>
<dbReference type="AlphaFoldDB" id="A0A7W3WHI0"/>
<dbReference type="InterPro" id="IPR050091">
    <property type="entry name" value="PKS_NRPS_Biosynth_Enz"/>
</dbReference>
<dbReference type="Pfam" id="PF02801">
    <property type="entry name" value="Ketoacyl-synt_C"/>
    <property type="match status" value="1"/>
</dbReference>
<reference evidence="8" key="1">
    <citation type="submission" date="2020-05" db="EMBL/GenBank/DDBJ databases">
        <title>Classification of alakaliphilic streptomycetes isolated from an alkaline soil next to Lonar Crater, India and a proposal for the recognition of Streptomyces alkaliterrae sp. nov.</title>
        <authorList>
            <person name="Golinska P."/>
        </authorList>
    </citation>
    <scope>NUCLEOTIDE SEQUENCE [LARGE SCALE GENOMIC DNA]</scope>
    <source>
        <strain evidence="8">OF3</strain>
    </source>
</reference>
<feature type="domain" description="Carrier" evidence="5">
    <location>
        <begin position="630"/>
        <end position="706"/>
    </location>
</feature>
<dbReference type="Pfam" id="PF00550">
    <property type="entry name" value="PP-binding"/>
    <property type="match status" value="1"/>
</dbReference>
<evidence type="ECO:0000256" key="4">
    <source>
        <dbReference type="SAM" id="MobiDB-lite"/>
    </source>
</evidence>
<dbReference type="InterPro" id="IPR016039">
    <property type="entry name" value="Thiolase-like"/>
</dbReference>
<name>A0A7W3WHI0_9ACTN</name>
<evidence type="ECO:0000256" key="1">
    <source>
        <dbReference type="ARBA" id="ARBA00022450"/>
    </source>
</evidence>
<accession>A0A7W3WHI0</accession>
<dbReference type="InterPro" id="IPR020806">
    <property type="entry name" value="PKS_PP-bd"/>
</dbReference>
<keyword evidence="2" id="KW-0597">Phosphoprotein</keyword>
<dbReference type="CDD" id="cd00833">
    <property type="entry name" value="PKS"/>
    <property type="match status" value="1"/>
</dbReference>
<keyword evidence="1" id="KW-0596">Phosphopantetheine</keyword>
<dbReference type="PROSITE" id="PS52004">
    <property type="entry name" value="KS3_2"/>
    <property type="match status" value="1"/>
</dbReference>
<proteinExistence type="predicted"/>
<evidence type="ECO:0000259" key="5">
    <source>
        <dbReference type="PROSITE" id="PS50075"/>
    </source>
</evidence>
<dbReference type="InterPro" id="IPR009081">
    <property type="entry name" value="PP-bd_ACP"/>
</dbReference>
<dbReference type="Gene3D" id="3.40.47.10">
    <property type="match status" value="1"/>
</dbReference>
<feature type="domain" description="Ketosynthase family 3 (KS3)" evidence="6">
    <location>
        <begin position="12"/>
        <end position="431"/>
    </location>
</feature>
<feature type="region of interest" description="Disordered" evidence="4">
    <location>
        <begin position="571"/>
        <end position="608"/>
    </location>
</feature>
<dbReference type="EMBL" id="JABJWZ010000015">
    <property type="protein sequence ID" value="MBB1252409.1"/>
    <property type="molecule type" value="Genomic_DNA"/>
</dbReference>
<sequence>MTPTAAGDRDAGTAVAVVGLSCRLPGAAHPGQLWHNLMSGTDSVGEAPEGRWEARIAPAPAGVDRPIRHGGFIDGIAEFDAALFGVSRREAEHTDPQQRLLLELAWECLEDAAIRTSDVRGRQWGVYVGACADDFRLRYFASGRLDRYGHMGTSRALLAGRLSHHFGLCGPSEVVDTGQSSSLAALHRAVSALRLGECEAALVAGVNLNLLPDVTDQIQLWGGLSVDGRCRTLDESANGYVRAEGGGCVVLKPLEAALRDGDHVYCVIAGSAVNNDGGRAELGVPSQAAQRAVIEAAHRAAGVTPADVAYVELHGTGTPVGDPVEARAVGEAIGSGRPPGDPVRVGSVKTNIGHLESAAGIAGFIKTCLALSHGKLPPSLHHRRAPADLPLDELNLRVVTRPEEFPRPHRGVVGVSSFGMGGSNVHVVARPSPVERRREPPGAVDTVWCLSGRSREAVRASAAALLDHPFPEDRASVADVAWTLSHREQWRHRAAVVGGDWAQLREGLAKVADGHDLAVPASWLQDTAPARSALVAVAGAYAYAGGIADVRQRLGQGLRKVPGLPTYPFERETFPGPPPRTVPALDPPSGSPAVSGREADAEAASPGADVAPPFAERWAQAATGPGRQWLVRSLLERELLVVMGEFDDTPARVDPAETFRDMGVDSMSLIEFQGRIVDATNLEIPETALFDHPTINELTAYVDAELEATRG</sequence>
<dbReference type="PANTHER" id="PTHR43775">
    <property type="entry name" value="FATTY ACID SYNTHASE"/>
    <property type="match status" value="1"/>
</dbReference>
<dbReference type="RefSeq" id="WP_181353424.1">
    <property type="nucleotide sequence ID" value="NZ_JABJWZ010000015.1"/>
</dbReference>
<dbReference type="Gene3D" id="1.10.1200.10">
    <property type="entry name" value="ACP-like"/>
    <property type="match status" value="1"/>
</dbReference>
<evidence type="ECO:0000256" key="2">
    <source>
        <dbReference type="ARBA" id="ARBA00022553"/>
    </source>
</evidence>
<gene>
    <name evidence="7" type="ORF">H3146_03340</name>
</gene>
<dbReference type="Proteomes" id="UP000525686">
    <property type="component" value="Unassembled WGS sequence"/>
</dbReference>
<dbReference type="PROSITE" id="PS50075">
    <property type="entry name" value="CARRIER"/>
    <property type="match status" value="1"/>
</dbReference>
<dbReference type="GO" id="GO:0004312">
    <property type="term" value="F:fatty acid synthase activity"/>
    <property type="evidence" value="ECO:0007669"/>
    <property type="project" value="TreeGrafter"/>
</dbReference>
<dbReference type="SMART" id="SM00823">
    <property type="entry name" value="PKS_PP"/>
    <property type="match status" value="1"/>
</dbReference>
<evidence type="ECO:0000256" key="3">
    <source>
        <dbReference type="ARBA" id="ARBA00022679"/>
    </source>
</evidence>
<feature type="compositionally biased region" description="Pro residues" evidence="4">
    <location>
        <begin position="575"/>
        <end position="590"/>
    </location>
</feature>